<dbReference type="PANTHER" id="PTHR15614:SF2">
    <property type="entry name" value="INTRAFLAGELLAR TRANSPORT PROTEIN 81 HOMOLOG"/>
    <property type="match status" value="1"/>
</dbReference>
<keyword evidence="2" id="KW-0969">Cilium</keyword>
<dbReference type="GO" id="GO:0042073">
    <property type="term" value="P:intraciliary transport"/>
    <property type="evidence" value="ECO:0007669"/>
    <property type="project" value="InterPro"/>
</dbReference>
<dbReference type="HOGENOM" id="CLU_2148238_0_0_1"/>
<keyword evidence="2" id="KW-0966">Cell projection</keyword>
<feature type="compositionally biased region" description="Basic and acidic residues" evidence="1">
    <location>
        <begin position="1"/>
        <end position="13"/>
    </location>
</feature>
<keyword evidence="2" id="KW-0282">Flagellum</keyword>
<dbReference type="GO" id="GO:0015631">
    <property type="term" value="F:tubulin binding"/>
    <property type="evidence" value="ECO:0007669"/>
    <property type="project" value="InterPro"/>
</dbReference>
<evidence type="ECO:0000313" key="2">
    <source>
        <dbReference type="EMBL" id="EKC17804.1"/>
    </source>
</evidence>
<accession>K1PFZ9</accession>
<feature type="compositionally biased region" description="Polar residues" evidence="1">
    <location>
        <begin position="81"/>
        <end position="91"/>
    </location>
</feature>
<dbReference type="AlphaFoldDB" id="K1PFZ9"/>
<feature type="region of interest" description="Disordered" evidence="1">
    <location>
        <begin position="1"/>
        <end position="28"/>
    </location>
</feature>
<dbReference type="EMBL" id="JH821693">
    <property type="protein sequence ID" value="EKC17804.1"/>
    <property type="molecule type" value="Genomic_DNA"/>
</dbReference>
<dbReference type="GO" id="GO:0030992">
    <property type="term" value="C:intraciliary transport particle B"/>
    <property type="evidence" value="ECO:0007669"/>
    <property type="project" value="InterPro"/>
</dbReference>
<proteinExistence type="predicted"/>
<feature type="region of interest" description="Disordered" evidence="1">
    <location>
        <begin position="72"/>
        <end position="91"/>
    </location>
</feature>
<dbReference type="InterPro" id="IPR029600">
    <property type="entry name" value="IFT81"/>
</dbReference>
<organism evidence="2">
    <name type="scientific">Magallana gigas</name>
    <name type="common">Pacific oyster</name>
    <name type="synonym">Crassostrea gigas</name>
    <dbReference type="NCBI Taxonomy" id="29159"/>
    <lineage>
        <taxon>Eukaryota</taxon>
        <taxon>Metazoa</taxon>
        <taxon>Spiralia</taxon>
        <taxon>Lophotrochozoa</taxon>
        <taxon>Mollusca</taxon>
        <taxon>Bivalvia</taxon>
        <taxon>Autobranchia</taxon>
        <taxon>Pteriomorphia</taxon>
        <taxon>Ostreida</taxon>
        <taxon>Ostreoidea</taxon>
        <taxon>Ostreidae</taxon>
        <taxon>Magallana</taxon>
    </lineage>
</organism>
<reference evidence="2" key="1">
    <citation type="journal article" date="2012" name="Nature">
        <title>The oyster genome reveals stress adaptation and complexity of shell formation.</title>
        <authorList>
            <person name="Zhang G."/>
            <person name="Fang X."/>
            <person name="Guo X."/>
            <person name="Li L."/>
            <person name="Luo R."/>
            <person name="Xu F."/>
            <person name="Yang P."/>
            <person name="Zhang L."/>
            <person name="Wang X."/>
            <person name="Qi H."/>
            <person name="Xiong Z."/>
            <person name="Que H."/>
            <person name="Xie Y."/>
            <person name="Holland P.W."/>
            <person name="Paps J."/>
            <person name="Zhu Y."/>
            <person name="Wu F."/>
            <person name="Chen Y."/>
            <person name="Wang J."/>
            <person name="Peng C."/>
            <person name="Meng J."/>
            <person name="Yang L."/>
            <person name="Liu J."/>
            <person name="Wen B."/>
            <person name="Zhang N."/>
            <person name="Huang Z."/>
            <person name="Zhu Q."/>
            <person name="Feng Y."/>
            <person name="Mount A."/>
            <person name="Hedgecock D."/>
            <person name="Xu Z."/>
            <person name="Liu Y."/>
            <person name="Domazet-Loso T."/>
            <person name="Du Y."/>
            <person name="Sun X."/>
            <person name="Zhang S."/>
            <person name="Liu B."/>
            <person name="Cheng P."/>
            <person name="Jiang X."/>
            <person name="Li J."/>
            <person name="Fan D."/>
            <person name="Wang W."/>
            <person name="Fu W."/>
            <person name="Wang T."/>
            <person name="Wang B."/>
            <person name="Zhang J."/>
            <person name="Peng Z."/>
            <person name="Li Y."/>
            <person name="Li N."/>
            <person name="Wang J."/>
            <person name="Chen M."/>
            <person name="He Y."/>
            <person name="Tan F."/>
            <person name="Song X."/>
            <person name="Zheng Q."/>
            <person name="Huang R."/>
            <person name="Yang H."/>
            <person name="Du X."/>
            <person name="Chen L."/>
            <person name="Yang M."/>
            <person name="Gaffney P.M."/>
            <person name="Wang S."/>
            <person name="Luo L."/>
            <person name="She Z."/>
            <person name="Ming Y."/>
            <person name="Huang W."/>
            <person name="Zhang S."/>
            <person name="Huang B."/>
            <person name="Zhang Y."/>
            <person name="Qu T."/>
            <person name="Ni P."/>
            <person name="Miao G."/>
            <person name="Wang J."/>
            <person name="Wang Q."/>
            <person name="Steinberg C.E."/>
            <person name="Wang H."/>
            <person name="Li N."/>
            <person name="Qian L."/>
            <person name="Zhang G."/>
            <person name="Li Y."/>
            <person name="Yang H."/>
            <person name="Liu X."/>
            <person name="Wang J."/>
            <person name="Yin Y."/>
            <person name="Wang J."/>
        </authorList>
    </citation>
    <scope>NUCLEOTIDE SEQUENCE [LARGE SCALE GENOMIC DNA]</scope>
    <source>
        <strain evidence="2">05x7-T-G4-1.051#20</strain>
    </source>
</reference>
<dbReference type="GO" id="GO:0060271">
    <property type="term" value="P:cilium assembly"/>
    <property type="evidence" value="ECO:0007669"/>
    <property type="project" value="InterPro"/>
</dbReference>
<name>K1PFZ9_MAGGI</name>
<dbReference type="GO" id="GO:0036064">
    <property type="term" value="C:ciliary basal body"/>
    <property type="evidence" value="ECO:0007669"/>
    <property type="project" value="TreeGrafter"/>
</dbReference>
<dbReference type="PANTHER" id="PTHR15614">
    <property type="entry name" value="INTRAFLAGELLAR TRANSPORT PROTEIN 81 HOMOLOG"/>
    <property type="match status" value="1"/>
</dbReference>
<evidence type="ECO:0000256" key="1">
    <source>
        <dbReference type="SAM" id="MobiDB-lite"/>
    </source>
</evidence>
<protein>
    <submittedName>
        <fullName evidence="2">Intraflagellar transport protein 81-like protein</fullName>
    </submittedName>
</protein>
<gene>
    <name evidence="2" type="ORF">CGI_10000181</name>
</gene>
<sequence>MDQFKDLHKEAEGLKNAGYNTGEIKKDISNMEDEKEQLIKRVERLKRKVESHPNSTTMMNVARNLRLERDREKKLAEQRQEQSTLVSSVESTKSKAEIFNMKIREFGDFSLS</sequence>
<dbReference type="InParanoid" id="K1PFZ9"/>